<dbReference type="GO" id="GO:0003677">
    <property type="term" value="F:DNA binding"/>
    <property type="evidence" value="ECO:0007669"/>
    <property type="project" value="InterPro"/>
</dbReference>
<sequence length="101" mass="11648">MTRTLAEQLARRPVDEDRVELLAHNMRQQVRATRLRELRDQQGITQKELAEQLHVSQNRVSQIETGKLDKTQINTLRHYVEALGGSLHVEASFGDTRYLIA</sequence>
<dbReference type="SMART" id="SM00530">
    <property type="entry name" value="HTH_XRE"/>
    <property type="match status" value="1"/>
</dbReference>
<dbReference type="Proteomes" id="UP000245283">
    <property type="component" value="Unassembled WGS sequence"/>
</dbReference>
<comment type="caution">
    <text evidence="2">The sequence shown here is derived from an EMBL/GenBank/DDBJ whole genome shotgun (WGS) entry which is preliminary data.</text>
</comment>
<dbReference type="Pfam" id="PF01381">
    <property type="entry name" value="HTH_3"/>
    <property type="match status" value="1"/>
</dbReference>
<accession>A0A2V1K4N3</accession>
<dbReference type="CDD" id="cd00093">
    <property type="entry name" value="HTH_XRE"/>
    <property type="match status" value="1"/>
</dbReference>
<proteinExistence type="predicted"/>
<dbReference type="InterPro" id="IPR010982">
    <property type="entry name" value="Lambda_DNA-bd_dom_sf"/>
</dbReference>
<gene>
    <name evidence="2" type="ORF">DD236_09230</name>
</gene>
<evidence type="ECO:0000259" key="1">
    <source>
        <dbReference type="PROSITE" id="PS50943"/>
    </source>
</evidence>
<dbReference type="PROSITE" id="PS50943">
    <property type="entry name" value="HTH_CROC1"/>
    <property type="match status" value="1"/>
</dbReference>
<keyword evidence="3" id="KW-1185">Reference proteome</keyword>
<feature type="domain" description="HTH cro/C1-type" evidence="1">
    <location>
        <begin position="35"/>
        <end position="92"/>
    </location>
</feature>
<dbReference type="SUPFAM" id="SSF47413">
    <property type="entry name" value="lambda repressor-like DNA-binding domains"/>
    <property type="match status" value="1"/>
</dbReference>
<evidence type="ECO:0000313" key="2">
    <source>
        <dbReference type="EMBL" id="PWF26235.1"/>
    </source>
</evidence>
<dbReference type="OrthoDB" id="5738376at2"/>
<dbReference type="InterPro" id="IPR001387">
    <property type="entry name" value="Cro/C1-type_HTH"/>
</dbReference>
<protein>
    <submittedName>
        <fullName evidence="2">Transcriptional regulator</fullName>
    </submittedName>
</protein>
<evidence type="ECO:0000313" key="3">
    <source>
        <dbReference type="Proteomes" id="UP000245283"/>
    </source>
</evidence>
<dbReference type="RefSeq" id="WP_109094062.1">
    <property type="nucleotide sequence ID" value="NZ_JBQDCU010000183.1"/>
</dbReference>
<reference evidence="3" key="1">
    <citation type="submission" date="2018-05" db="EMBL/GenBank/DDBJ databases">
        <authorList>
            <person name="Li Y."/>
        </authorList>
    </citation>
    <scope>NUCLEOTIDE SEQUENCE [LARGE SCALE GENOMIC DNA]</scope>
    <source>
        <strain evidence="3">sk1b4</strain>
    </source>
</reference>
<dbReference type="Gene3D" id="1.10.260.40">
    <property type="entry name" value="lambda repressor-like DNA-binding domains"/>
    <property type="match status" value="1"/>
</dbReference>
<dbReference type="AlphaFoldDB" id="A0A2V1K4N3"/>
<name>A0A2V1K4N3_9ACTO</name>
<dbReference type="EMBL" id="QETB01000004">
    <property type="protein sequence ID" value="PWF26235.1"/>
    <property type="molecule type" value="Genomic_DNA"/>
</dbReference>
<organism evidence="2 3">
    <name type="scientific">Ancrocorticia populi</name>
    <dbReference type="NCBI Taxonomy" id="2175228"/>
    <lineage>
        <taxon>Bacteria</taxon>
        <taxon>Bacillati</taxon>
        <taxon>Actinomycetota</taxon>
        <taxon>Actinomycetes</taxon>
        <taxon>Actinomycetales</taxon>
        <taxon>Actinomycetaceae</taxon>
        <taxon>Ancrocorticia</taxon>
    </lineage>
</organism>